<dbReference type="Pfam" id="PF22880">
    <property type="entry name" value="DUF7019"/>
    <property type="match status" value="1"/>
</dbReference>
<dbReference type="NCBIfam" id="NF040893">
    <property type="entry name" value="SAVMC3_10250"/>
    <property type="match status" value="1"/>
</dbReference>
<dbReference type="STRING" id="504798.SAMN05421871_11273"/>
<proteinExistence type="predicted"/>
<sequence length="244" mass="26333">MRELVYLSDRKLEQFLPALRSMWPRPKVNIKTPVLEIGVEPTPEAERSKLKQLARVIGHIERTARWYTDPGAVAGQWVHFEAPLNYLVLDGGPVPGMTLFVDRAGGHPEAGRSRLVLHCSGTHLRIEDRPRTVVPPAGQAVEPAPHSGSGAGAFTANTIDLLLGVLRAQPPATDGTSVVPAPSAGRHLPAATAELLRTIDGRTHPETAAWMAGYARITANFVGPGSVRHVIASPLYIEYALPPR</sequence>
<gene>
    <name evidence="1" type="ORF">SAMN05192558_11473</name>
</gene>
<accession>A0A1H0VJ24</accession>
<protein>
    <submittedName>
        <fullName evidence="1">Uncharacterized protein</fullName>
    </submittedName>
</protein>
<dbReference type="InterPro" id="IPR054284">
    <property type="entry name" value="DUF7019"/>
</dbReference>
<dbReference type="OrthoDB" id="3629987at2"/>
<evidence type="ECO:0000313" key="1">
    <source>
        <dbReference type="EMBL" id="SDP78450.1"/>
    </source>
</evidence>
<evidence type="ECO:0000313" key="2">
    <source>
        <dbReference type="Proteomes" id="UP000199651"/>
    </source>
</evidence>
<dbReference type="RefSeq" id="WP_133794501.1">
    <property type="nucleotide sequence ID" value="NZ_FNDV01000012.1"/>
</dbReference>
<organism evidence="1 2">
    <name type="scientific">Actinokineospora alba</name>
    <dbReference type="NCBI Taxonomy" id="504798"/>
    <lineage>
        <taxon>Bacteria</taxon>
        <taxon>Bacillati</taxon>
        <taxon>Actinomycetota</taxon>
        <taxon>Actinomycetes</taxon>
        <taxon>Pseudonocardiales</taxon>
        <taxon>Pseudonocardiaceae</taxon>
        <taxon>Actinokineospora</taxon>
    </lineage>
</organism>
<keyword evidence="2" id="KW-1185">Reference proteome</keyword>
<dbReference type="EMBL" id="FNJB01000014">
    <property type="protein sequence ID" value="SDP78450.1"/>
    <property type="molecule type" value="Genomic_DNA"/>
</dbReference>
<name>A0A1H0VJ24_9PSEU</name>
<dbReference type="Proteomes" id="UP000199651">
    <property type="component" value="Unassembled WGS sequence"/>
</dbReference>
<dbReference type="AlphaFoldDB" id="A0A1H0VJ24"/>
<reference evidence="2" key="1">
    <citation type="submission" date="2016-10" db="EMBL/GenBank/DDBJ databases">
        <authorList>
            <person name="Varghese N."/>
            <person name="Submissions S."/>
        </authorList>
    </citation>
    <scope>NUCLEOTIDE SEQUENCE [LARGE SCALE GENOMIC DNA]</scope>
    <source>
        <strain evidence="2">IBRC-M 10655</strain>
    </source>
</reference>